<dbReference type="Gene3D" id="2.60.40.10">
    <property type="entry name" value="Immunoglobulins"/>
    <property type="match status" value="1"/>
</dbReference>
<protein>
    <submittedName>
        <fullName evidence="2">Uncharacterized protein</fullName>
    </submittedName>
</protein>
<dbReference type="OrthoDB" id="1521716at2"/>
<dbReference type="RefSeq" id="WP_092172113.1">
    <property type="nucleotide sequence ID" value="NZ_FNZH01000002.1"/>
</dbReference>
<gene>
    <name evidence="2" type="ORF">SAMN05192553_102751</name>
</gene>
<evidence type="ECO:0000256" key="1">
    <source>
        <dbReference type="SAM" id="SignalP"/>
    </source>
</evidence>
<name>A0A1H6WXH6_9BACT</name>
<dbReference type="PANTHER" id="PTHR41339:SF1">
    <property type="entry name" value="SECRETED PROTEIN"/>
    <property type="match status" value="1"/>
</dbReference>
<organism evidence="2 3">
    <name type="scientific">Cyclobacterium xiamenense</name>
    <dbReference type="NCBI Taxonomy" id="1297121"/>
    <lineage>
        <taxon>Bacteria</taxon>
        <taxon>Pseudomonadati</taxon>
        <taxon>Bacteroidota</taxon>
        <taxon>Cytophagia</taxon>
        <taxon>Cytophagales</taxon>
        <taxon>Cyclobacteriaceae</taxon>
        <taxon>Cyclobacterium</taxon>
    </lineage>
</organism>
<evidence type="ECO:0000313" key="2">
    <source>
        <dbReference type="EMBL" id="SEJ17172.1"/>
    </source>
</evidence>
<accession>A0A1H6WXH6</accession>
<dbReference type="PROSITE" id="PS51257">
    <property type="entry name" value="PROKAR_LIPOPROTEIN"/>
    <property type="match status" value="1"/>
</dbReference>
<feature type="chain" id="PRO_5011508257" evidence="1">
    <location>
        <begin position="23"/>
        <end position="513"/>
    </location>
</feature>
<evidence type="ECO:0000313" key="3">
    <source>
        <dbReference type="Proteomes" id="UP000199403"/>
    </source>
</evidence>
<dbReference type="Proteomes" id="UP000199403">
    <property type="component" value="Unassembled WGS sequence"/>
</dbReference>
<reference evidence="3" key="1">
    <citation type="submission" date="2016-10" db="EMBL/GenBank/DDBJ databases">
        <authorList>
            <person name="Varghese N."/>
            <person name="Submissions S."/>
        </authorList>
    </citation>
    <scope>NUCLEOTIDE SEQUENCE [LARGE SCALE GENOMIC DNA]</scope>
    <source>
        <strain evidence="3">IBRC-M 10761</strain>
    </source>
</reference>
<dbReference type="PANTHER" id="PTHR41339">
    <property type="entry name" value="LIPL48"/>
    <property type="match status" value="1"/>
</dbReference>
<sequence>MKRIFKGMISLVLAAGLLVACGEEETPNNFVSISGIPATAVIQAGETVGPVTASVSAPDGLASLIIRRDGSTIETVNFNGETSASHEFSYTSTEADANGNIVFEFVATDSNGDSQTVTHVLTVGEAPSVIRVADNITADQTWETGKTYVLGGRITVTSGTELTIQPGVVVKGEAGSGANATALLIARGATINAVGSPTQPIIFTSVADEIEPGMIESPNLDPNLNGLWGGLLILGNAPASLAGGVGEVQIEGIPPSDTNGLYGGNDPDDNSGMLKWVSIRHGGANIGEGNEINGLTLGGVGSLTEIENIEVVGNEDDGIEWFGGSVNVKNAIIWSGADDALDTDQAWSGTLDNFIVVCGPNTDHALEIDGPEGSLNGAHTLRNGTIIGSDAAELGDFRDGARGTFENIYFAGFPNPADEDTEGRGDLSLSGEVDEDGNPIGNKSLDNFTNGILNFSNLEVTLAPGTMLSTIFKSGTHVHASEVALHENTVGADKTAFEGWSWAAVSGGLDDLK</sequence>
<feature type="signal peptide" evidence="1">
    <location>
        <begin position="1"/>
        <end position="22"/>
    </location>
</feature>
<keyword evidence="3" id="KW-1185">Reference proteome</keyword>
<dbReference type="AlphaFoldDB" id="A0A1H6WXH6"/>
<dbReference type="EMBL" id="FNZH01000002">
    <property type="protein sequence ID" value="SEJ17172.1"/>
    <property type="molecule type" value="Genomic_DNA"/>
</dbReference>
<dbReference type="InterPro" id="IPR013783">
    <property type="entry name" value="Ig-like_fold"/>
</dbReference>
<keyword evidence="1" id="KW-0732">Signal</keyword>
<proteinExistence type="predicted"/>
<dbReference type="STRING" id="1416801.SAMN05192553_102751"/>